<dbReference type="AlphaFoldDB" id="A0A9Q0QVL7"/>
<organism evidence="1 2">
    <name type="scientific">Protea cynaroides</name>
    <dbReference type="NCBI Taxonomy" id="273540"/>
    <lineage>
        <taxon>Eukaryota</taxon>
        <taxon>Viridiplantae</taxon>
        <taxon>Streptophyta</taxon>
        <taxon>Embryophyta</taxon>
        <taxon>Tracheophyta</taxon>
        <taxon>Spermatophyta</taxon>
        <taxon>Magnoliopsida</taxon>
        <taxon>Proteales</taxon>
        <taxon>Proteaceae</taxon>
        <taxon>Protea</taxon>
    </lineage>
</organism>
<proteinExistence type="predicted"/>
<sequence>MGKVKEGALTLWMEILKDVAYDVLDEFSFENMRQRMYFQKRLMKKVFNFFSWSYPLAFHVKMAHKNKEIDGMLSKPVRDMKMFIFLEGHVNDHLVSKMHRETDAHIDDSEFVGREKEKLILTSMLIGLNNQEILLLIPIVGIGGLGKMIL</sequence>
<comment type="caution">
    <text evidence="1">The sequence shown here is derived from an EMBL/GenBank/DDBJ whole genome shotgun (WGS) entry which is preliminary data.</text>
</comment>
<dbReference type="PANTHER" id="PTHR36766">
    <property type="entry name" value="PLANT BROAD-SPECTRUM MILDEW RESISTANCE PROTEIN RPW8"/>
    <property type="match status" value="1"/>
</dbReference>
<dbReference type="PANTHER" id="PTHR36766:SF70">
    <property type="entry name" value="DISEASE RESISTANCE PROTEIN RGA4"/>
    <property type="match status" value="1"/>
</dbReference>
<reference evidence="1" key="1">
    <citation type="journal article" date="2023" name="Plant J.">
        <title>The genome of the king protea, Protea cynaroides.</title>
        <authorList>
            <person name="Chang J."/>
            <person name="Duong T.A."/>
            <person name="Schoeman C."/>
            <person name="Ma X."/>
            <person name="Roodt D."/>
            <person name="Barker N."/>
            <person name="Li Z."/>
            <person name="Van de Peer Y."/>
            <person name="Mizrachi E."/>
        </authorList>
    </citation>
    <scope>NUCLEOTIDE SEQUENCE</scope>
    <source>
        <tissue evidence="1">Young leaves</tissue>
    </source>
</reference>
<dbReference type="EMBL" id="JAMYWD010000004">
    <property type="protein sequence ID" value="KAJ4973735.1"/>
    <property type="molecule type" value="Genomic_DNA"/>
</dbReference>
<gene>
    <name evidence="1" type="ORF">NE237_006909</name>
</gene>
<keyword evidence="2" id="KW-1185">Reference proteome</keyword>
<name>A0A9Q0QVL7_9MAGN</name>
<evidence type="ECO:0000313" key="1">
    <source>
        <dbReference type="EMBL" id="KAJ4973735.1"/>
    </source>
</evidence>
<dbReference type="Proteomes" id="UP001141806">
    <property type="component" value="Unassembled WGS sequence"/>
</dbReference>
<evidence type="ECO:0000313" key="2">
    <source>
        <dbReference type="Proteomes" id="UP001141806"/>
    </source>
</evidence>
<protein>
    <recommendedName>
        <fullName evidence="3">Rx N-terminal domain-containing protein</fullName>
    </recommendedName>
</protein>
<evidence type="ECO:0008006" key="3">
    <source>
        <dbReference type="Google" id="ProtNLM"/>
    </source>
</evidence>
<accession>A0A9Q0QVL7</accession>